<protein>
    <submittedName>
        <fullName evidence="1">Uncharacterized protein</fullName>
    </submittedName>
</protein>
<evidence type="ECO:0000313" key="1">
    <source>
        <dbReference type="EMBL" id="CDW28426.1"/>
    </source>
</evidence>
<dbReference type="AlphaFoldDB" id="A0A0K2TSR3"/>
<organism evidence="1">
    <name type="scientific">Lepeophtheirus salmonis</name>
    <name type="common">Salmon louse</name>
    <name type="synonym">Caligus salmonis</name>
    <dbReference type="NCBI Taxonomy" id="72036"/>
    <lineage>
        <taxon>Eukaryota</taxon>
        <taxon>Metazoa</taxon>
        <taxon>Ecdysozoa</taxon>
        <taxon>Arthropoda</taxon>
        <taxon>Crustacea</taxon>
        <taxon>Multicrustacea</taxon>
        <taxon>Hexanauplia</taxon>
        <taxon>Copepoda</taxon>
        <taxon>Siphonostomatoida</taxon>
        <taxon>Caligidae</taxon>
        <taxon>Lepeophtheirus</taxon>
    </lineage>
</organism>
<name>A0A0K2TSR3_LEPSM</name>
<reference evidence="1" key="1">
    <citation type="submission" date="2014-05" db="EMBL/GenBank/DDBJ databases">
        <authorList>
            <person name="Chronopoulou M."/>
        </authorList>
    </citation>
    <scope>NUCLEOTIDE SEQUENCE</scope>
    <source>
        <tissue evidence="1">Whole organism</tissue>
    </source>
</reference>
<accession>A0A0K2TSR3</accession>
<dbReference type="EMBL" id="HACA01011065">
    <property type="protein sequence ID" value="CDW28426.1"/>
    <property type="molecule type" value="Transcribed_RNA"/>
</dbReference>
<proteinExistence type="predicted"/>
<sequence length="78" mass="9097">MPKFEIKMYLIIVVFYEAIFINFDDEVHDYGIPHCHDDSLERIPIYTKGVTDSPLQNATTAKPRGLKSWLEKRHMDTG</sequence>